<proteinExistence type="predicted"/>
<keyword evidence="3" id="KW-1185">Reference proteome</keyword>
<evidence type="ECO:0000313" key="2">
    <source>
        <dbReference type="EMBL" id="MCP2265585.1"/>
    </source>
</evidence>
<name>A0A9X2G1Z6_9MICO</name>
<reference evidence="2" key="1">
    <citation type="submission" date="2022-06" db="EMBL/GenBank/DDBJ databases">
        <title>Genomic Encyclopedia of Archaeal and Bacterial Type Strains, Phase II (KMG-II): from individual species to whole genera.</title>
        <authorList>
            <person name="Goeker M."/>
        </authorList>
    </citation>
    <scope>NUCLEOTIDE SEQUENCE</scope>
    <source>
        <strain evidence="2">DSM 26652</strain>
    </source>
</reference>
<feature type="region of interest" description="Disordered" evidence="1">
    <location>
        <begin position="245"/>
        <end position="268"/>
    </location>
</feature>
<evidence type="ECO:0000313" key="3">
    <source>
        <dbReference type="Proteomes" id="UP001139493"/>
    </source>
</evidence>
<dbReference type="RefSeq" id="WP_253836822.1">
    <property type="nucleotide sequence ID" value="NZ_JAMTCS010000008.1"/>
</dbReference>
<dbReference type="EMBL" id="JAMTCS010000008">
    <property type="protein sequence ID" value="MCP2265585.1"/>
    <property type="molecule type" value="Genomic_DNA"/>
</dbReference>
<evidence type="ECO:0000256" key="1">
    <source>
        <dbReference type="SAM" id="MobiDB-lite"/>
    </source>
</evidence>
<sequence length="268" mass="27029">MAEHSVFGSSPPPWPLSGFDNGGPIVTANAFYSTATTWWVVGGRLYVPAGAPLPEQVTLGLRTAAYETLVDLSTALVASGVADVAEGWVEARWAPVELAPVTVAWISADAVSGYVFGEPPDPGFTQASDGADLYLAESGIQGRAAYRIGSDITTRTAAHYGLDILVTDDPDAGTVHEVSGLVPASSAALGSVTARRGVDGAAAAVAGAAGAVTARRRVAGMVLATSGAFGAVTVAGALPPLPDSGTLIPLTPGRGMSDTTPRRGMEAL</sequence>
<accession>A0A9X2G1Z6</accession>
<comment type="caution">
    <text evidence="2">The sequence shown here is derived from an EMBL/GenBank/DDBJ whole genome shotgun (WGS) entry which is preliminary data.</text>
</comment>
<gene>
    <name evidence="2" type="ORF">APR03_002941</name>
</gene>
<dbReference type="Proteomes" id="UP001139493">
    <property type="component" value="Unassembled WGS sequence"/>
</dbReference>
<dbReference type="AlphaFoldDB" id="A0A9X2G1Z6"/>
<protein>
    <submittedName>
        <fullName evidence="2">Uncharacterized protein</fullName>
    </submittedName>
</protein>
<organism evidence="2 3">
    <name type="scientific">Promicromonospora thailandica</name>
    <dbReference type="NCBI Taxonomy" id="765201"/>
    <lineage>
        <taxon>Bacteria</taxon>
        <taxon>Bacillati</taxon>
        <taxon>Actinomycetota</taxon>
        <taxon>Actinomycetes</taxon>
        <taxon>Micrococcales</taxon>
        <taxon>Promicromonosporaceae</taxon>
        <taxon>Promicromonospora</taxon>
    </lineage>
</organism>